<reference evidence="5 7" key="1">
    <citation type="submission" date="2016-11" db="EMBL/GenBank/DDBJ databases">
        <authorList>
            <person name="Jaros S."/>
            <person name="Januszkiewicz K."/>
            <person name="Wedrychowicz H."/>
        </authorList>
    </citation>
    <scope>NUCLEOTIDE SEQUENCE [LARGE SCALE GENOMIC DNA]</scope>
    <source>
        <strain evidence="5 7">DSM 784</strain>
    </source>
</reference>
<comment type="similarity">
    <text evidence="1 3">Belongs to the short-chain dehydrogenases/reductases (SDR) family.</text>
</comment>
<dbReference type="STRING" id="1004.SAMN05661012_04774"/>
<evidence type="ECO:0000256" key="3">
    <source>
        <dbReference type="RuleBase" id="RU000363"/>
    </source>
</evidence>
<dbReference type="Pfam" id="PF00106">
    <property type="entry name" value="adh_short"/>
    <property type="match status" value="1"/>
</dbReference>
<gene>
    <name evidence="5" type="ORF">SAMN05661012_04774</name>
    <name evidence="6" type="ORF">SR876_04200</name>
</gene>
<dbReference type="EMBL" id="CP140154">
    <property type="protein sequence ID" value="WQG90686.1"/>
    <property type="molecule type" value="Genomic_DNA"/>
</dbReference>
<reference evidence="6 8" key="2">
    <citation type="submission" date="2023-11" db="EMBL/GenBank/DDBJ databases">
        <title>MicrobeMod: A computational toolkit for identifying prokaryotic methylation and restriction-modification with nanopore sequencing.</title>
        <authorList>
            <person name="Crits-Christoph A."/>
            <person name="Kang S.C."/>
            <person name="Lee H."/>
            <person name="Ostrov N."/>
        </authorList>
    </citation>
    <scope>NUCLEOTIDE SEQUENCE [LARGE SCALE GENOMIC DNA]</scope>
    <source>
        <strain evidence="6 8">ATCC 23090</strain>
    </source>
</reference>
<dbReference type="OrthoDB" id="9810734at2"/>
<dbReference type="Proteomes" id="UP000183788">
    <property type="component" value="Unassembled WGS sequence"/>
</dbReference>
<dbReference type="InterPro" id="IPR057326">
    <property type="entry name" value="KR_dom"/>
</dbReference>
<dbReference type="Proteomes" id="UP001326715">
    <property type="component" value="Chromosome"/>
</dbReference>
<evidence type="ECO:0000256" key="1">
    <source>
        <dbReference type="ARBA" id="ARBA00006484"/>
    </source>
</evidence>
<keyword evidence="8" id="KW-1185">Reference proteome</keyword>
<evidence type="ECO:0000313" key="8">
    <source>
        <dbReference type="Proteomes" id="UP001326715"/>
    </source>
</evidence>
<dbReference type="GO" id="GO:0016491">
    <property type="term" value="F:oxidoreductase activity"/>
    <property type="evidence" value="ECO:0007669"/>
    <property type="project" value="UniProtKB-KW"/>
</dbReference>
<dbReference type="Gene3D" id="3.40.50.720">
    <property type="entry name" value="NAD(P)-binding Rossmann-like Domain"/>
    <property type="match status" value="1"/>
</dbReference>
<evidence type="ECO:0000313" key="5">
    <source>
        <dbReference type="EMBL" id="SFW79317.1"/>
    </source>
</evidence>
<dbReference type="PRINTS" id="PR00081">
    <property type="entry name" value="GDHRDH"/>
</dbReference>
<dbReference type="EMBL" id="FPIZ01000017">
    <property type="protein sequence ID" value="SFW79317.1"/>
    <property type="molecule type" value="Genomic_DNA"/>
</dbReference>
<organism evidence="5 7">
    <name type="scientific">Chitinophaga sancti</name>
    <dbReference type="NCBI Taxonomy" id="1004"/>
    <lineage>
        <taxon>Bacteria</taxon>
        <taxon>Pseudomonadati</taxon>
        <taxon>Bacteroidota</taxon>
        <taxon>Chitinophagia</taxon>
        <taxon>Chitinophagales</taxon>
        <taxon>Chitinophagaceae</taxon>
        <taxon>Chitinophaga</taxon>
    </lineage>
</organism>
<protein>
    <submittedName>
        <fullName evidence="6">SDR family NAD(P)-dependent oxidoreductase</fullName>
    </submittedName>
    <submittedName>
        <fullName evidence="5">Uncharacterized oxidoreductase</fullName>
    </submittedName>
</protein>
<name>A0A1K1S5M2_9BACT</name>
<accession>A0A1K1S5M2</accession>
<keyword evidence="2" id="KW-0560">Oxidoreductase</keyword>
<dbReference type="AlphaFoldDB" id="A0A1K1S5M2"/>
<proteinExistence type="inferred from homology"/>
<evidence type="ECO:0000313" key="7">
    <source>
        <dbReference type="Proteomes" id="UP000183788"/>
    </source>
</evidence>
<evidence type="ECO:0000259" key="4">
    <source>
        <dbReference type="SMART" id="SM00822"/>
    </source>
</evidence>
<evidence type="ECO:0000256" key="2">
    <source>
        <dbReference type="ARBA" id="ARBA00023002"/>
    </source>
</evidence>
<dbReference type="InterPro" id="IPR020904">
    <property type="entry name" value="Sc_DH/Rdtase_CS"/>
</dbReference>
<dbReference type="InterPro" id="IPR002347">
    <property type="entry name" value="SDR_fam"/>
</dbReference>
<dbReference type="SUPFAM" id="SSF51735">
    <property type="entry name" value="NAD(P)-binding Rossmann-fold domains"/>
    <property type="match status" value="1"/>
</dbReference>
<dbReference type="SMART" id="SM00822">
    <property type="entry name" value="PKS_KR"/>
    <property type="match status" value="1"/>
</dbReference>
<dbReference type="PRINTS" id="PR00080">
    <property type="entry name" value="SDRFAMILY"/>
</dbReference>
<sequence length="246" mass="26723">MQINGNTILITGGTSGIGLAFAEEFMKHGNTVIITGRRQDRLDAIQARIPGIVVKNSDIADAAQREELVNWVYSNYPSTNVLINNAGVQLAMDLSQPVDPARVYAEINTNLVGPIHLGSLFAPHLAGLQNPVIINVTSGLAWIPAAFMPVYCATKAAMHSFTLSQRWQLRNTNIQVIEIAPPSVDTELGHDRREDKTQSHGGIPIAEFIKEAMAALINGELEAPIGDAKNLRAKGETIFEAFNSRF</sequence>
<dbReference type="PANTHER" id="PTHR44169">
    <property type="entry name" value="NADPH-DEPENDENT 1-ACYLDIHYDROXYACETONE PHOSPHATE REDUCTASE"/>
    <property type="match status" value="1"/>
</dbReference>
<dbReference type="RefSeq" id="WP_072363734.1">
    <property type="nucleotide sequence ID" value="NZ_CP139972.1"/>
</dbReference>
<feature type="domain" description="Ketoreductase" evidence="4">
    <location>
        <begin position="6"/>
        <end position="180"/>
    </location>
</feature>
<dbReference type="PANTHER" id="PTHR44169:SF6">
    <property type="entry name" value="NADPH-DEPENDENT 1-ACYLDIHYDROXYACETONE PHOSPHATE REDUCTASE"/>
    <property type="match status" value="1"/>
</dbReference>
<evidence type="ECO:0000313" key="6">
    <source>
        <dbReference type="EMBL" id="WQG90686.1"/>
    </source>
</evidence>
<dbReference type="InterPro" id="IPR036291">
    <property type="entry name" value="NAD(P)-bd_dom_sf"/>
</dbReference>
<dbReference type="PROSITE" id="PS00061">
    <property type="entry name" value="ADH_SHORT"/>
    <property type="match status" value="1"/>
</dbReference>